<feature type="domain" description="Phage tail collar" evidence="1">
    <location>
        <begin position="6"/>
        <end position="62"/>
    </location>
</feature>
<reference evidence="3" key="1">
    <citation type="journal article" date="2019" name="Int. J. Syst. Evol. Microbiol.">
        <title>The Global Catalogue of Microorganisms (GCM) 10K type strain sequencing project: providing services to taxonomists for standard genome sequencing and annotation.</title>
        <authorList>
            <consortium name="The Broad Institute Genomics Platform"/>
            <consortium name="The Broad Institute Genome Sequencing Center for Infectious Disease"/>
            <person name="Wu L."/>
            <person name="Ma J."/>
        </authorList>
    </citation>
    <scope>NUCLEOTIDE SEQUENCE [LARGE SCALE GENOMIC DNA]</scope>
    <source>
        <strain evidence="3">JCM 15974</strain>
    </source>
</reference>
<sequence>MEGTIGEIRMFAGNFAPRSWAFCEGQLLPVAQNTALFSIIGITYGGDGRTTFALPDLRGRVPIGPGSGPGLSTYREGQKTGVETTTLTSRNLPPHHHMVTVDGTTNVLNAAVSIPTINDEATLDESDGNVLAVASSNNSVTTNIYGPSNAIDSNLAPFRASVTGNINTQNTGAGQSFNNLQPSLATYFIICLQGIYPSRS</sequence>
<evidence type="ECO:0000259" key="1">
    <source>
        <dbReference type="Pfam" id="PF07484"/>
    </source>
</evidence>
<evidence type="ECO:0000313" key="3">
    <source>
        <dbReference type="Proteomes" id="UP001501758"/>
    </source>
</evidence>
<dbReference type="RefSeq" id="WP_299894818.1">
    <property type="nucleotide sequence ID" value="NZ_BAAAGE010000001.1"/>
</dbReference>
<dbReference type="SUPFAM" id="SSF88874">
    <property type="entry name" value="Receptor-binding domain of short tail fibre protein gp12"/>
    <property type="match status" value="1"/>
</dbReference>
<dbReference type="InterPro" id="IPR011083">
    <property type="entry name" value="Phage_tail_collar_dom"/>
</dbReference>
<protein>
    <submittedName>
        <fullName evidence="2">Tail fiber protein</fullName>
    </submittedName>
</protein>
<evidence type="ECO:0000313" key="2">
    <source>
        <dbReference type="EMBL" id="GAA0716825.1"/>
    </source>
</evidence>
<proteinExistence type="predicted"/>
<comment type="caution">
    <text evidence="2">The sequence shown here is derived from an EMBL/GenBank/DDBJ whole genome shotgun (WGS) entry which is preliminary data.</text>
</comment>
<accession>A0ABP3TW52</accession>
<dbReference type="InterPro" id="IPR037053">
    <property type="entry name" value="Phage_tail_collar_dom_sf"/>
</dbReference>
<dbReference type="Pfam" id="PF07484">
    <property type="entry name" value="Collar"/>
    <property type="match status" value="1"/>
</dbReference>
<dbReference type="EMBL" id="BAAAGE010000001">
    <property type="protein sequence ID" value="GAA0716825.1"/>
    <property type="molecule type" value="Genomic_DNA"/>
</dbReference>
<dbReference type="Gene3D" id="3.90.1340.10">
    <property type="entry name" value="Phage tail collar domain"/>
    <property type="match status" value="1"/>
</dbReference>
<keyword evidence="3" id="KW-1185">Reference proteome</keyword>
<gene>
    <name evidence="2" type="ORF">GCM10009430_12930</name>
</gene>
<name>A0ABP3TW52_9FLAO</name>
<dbReference type="Proteomes" id="UP001501758">
    <property type="component" value="Unassembled WGS sequence"/>
</dbReference>
<organism evidence="2 3">
    <name type="scientific">Aquimarina litoralis</name>
    <dbReference type="NCBI Taxonomy" id="584605"/>
    <lineage>
        <taxon>Bacteria</taxon>
        <taxon>Pseudomonadati</taxon>
        <taxon>Bacteroidota</taxon>
        <taxon>Flavobacteriia</taxon>
        <taxon>Flavobacteriales</taxon>
        <taxon>Flavobacteriaceae</taxon>
        <taxon>Aquimarina</taxon>
    </lineage>
</organism>